<dbReference type="STRING" id="1891926.Fuma_01374"/>
<dbReference type="PANTHER" id="PTHR36175:SF1">
    <property type="entry name" value="CYANOPHYCINASE"/>
    <property type="match status" value="1"/>
</dbReference>
<dbReference type="KEGG" id="fmr:Fuma_01374"/>
<dbReference type="Gene3D" id="3.40.50.880">
    <property type="match status" value="1"/>
</dbReference>
<dbReference type="Proteomes" id="UP000187735">
    <property type="component" value="Chromosome"/>
</dbReference>
<accession>A0A1P8WCK7</accession>
<reference evidence="5 6" key="1">
    <citation type="journal article" date="2016" name="Front. Microbiol.">
        <title>Fuerstia marisgermanicae gen. nov., sp. nov., an Unusual Member of the Phylum Planctomycetes from the German Wadden Sea.</title>
        <authorList>
            <person name="Kohn T."/>
            <person name="Heuer A."/>
            <person name="Jogler M."/>
            <person name="Vollmers J."/>
            <person name="Boedeker C."/>
            <person name="Bunk B."/>
            <person name="Rast P."/>
            <person name="Borchert D."/>
            <person name="Glockner I."/>
            <person name="Freese H.M."/>
            <person name="Klenk H.P."/>
            <person name="Overmann J."/>
            <person name="Kaster A.K."/>
            <person name="Rohde M."/>
            <person name="Wiegand S."/>
            <person name="Jogler C."/>
        </authorList>
    </citation>
    <scope>NUCLEOTIDE SEQUENCE [LARGE SCALE GENOMIC DNA]</scope>
    <source>
        <strain evidence="5 6">NH11</strain>
    </source>
</reference>
<dbReference type="GO" id="GO:0008241">
    <property type="term" value="F:peptidyl-dipeptidase activity"/>
    <property type="evidence" value="ECO:0007669"/>
    <property type="project" value="UniProtKB-EC"/>
</dbReference>
<evidence type="ECO:0000313" key="6">
    <source>
        <dbReference type="Proteomes" id="UP000187735"/>
    </source>
</evidence>
<keyword evidence="2" id="KW-0645">Protease</keyword>
<dbReference type="InterPro" id="IPR029062">
    <property type="entry name" value="Class_I_gatase-like"/>
</dbReference>
<dbReference type="EC" id="3.4.15.6" evidence="5"/>
<keyword evidence="4" id="KW-0720">Serine protease</keyword>
<name>A0A1P8WCK7_9PLAN</name>
<dbReference type="EMBL" id="CP017641">
    <property type="protein sequence ID" value="APZ91783.1"/>
    <property type="molecule type" value="Genomic_DNA"/>
</dbReference>
<gene>
    <name evidence="5" type="primary">cphB_2</name>
    <name evidence="5" type="ORF">Fuma_01374</name>
</gene>
<dbReference type="Pfam" id="PF03575">
    <property type="entry name" value="Peptidase_S51"/>
    <property type="match status" value="1"/>
</dbReference>
<dbReference type="GO" id="GO:0004180">
    <property type="term" value="F:carboxypeptidase activity"/>
    <property type="evidence" value="ECO:0007669"/>
    <property type="project" value="UniProtKB-KW"/>
</dbReference>
<evidence type="ECO:0000256" key="4">
    <source>
        <dbReference type="ARBA" id="ARBA00022825"/>
    </source>
</evidence>
<dbReference type="InterPro" id="IPR005320">
    <property type="entry name" value="Peptidase_S51"/>
</dbReference>
<evidence type="ECO:0000256" key="2">
    <source>
        <dbReference type="ARBA" id="ARBA00022670"/>
    </source>
</evidence>
<dbReference type="SUPFAM" id="SSF52317">
    <property type="entry name" value="Class I glutamine amidotransferase-like"/>
    <property type="match status" value="1"/>
</dbReference>
<comment type="similarity">
    <text evidence="1">Belongs to the peptidase S51 family.</text>
</comment>
<keyword evidence="6" id="KW-1185">Reference proteome</keyword>
<dbReference type="OrthoDB" id="9799980at2"/>
<dbReference type="AlphaFoldDB" id="A0A1P8WCK7"/>
<proteinExistence type="inferred from homology"/>
<dbReference type="CDD" id="cd03145">
    <property type="entry name" value="GAT1_cyanophycinase"/>
    <property type="match status" value="1"/>
</dbReference>
<evidence type="ECO:0000313" key="5">
    <source>
        <dbReference type="EMBL" id="APZ91783.1"/>
    </source>
</evidence>
<dbReference type="GO" id="GO:0008236">
    <property type="term" value="F:serine-type peptidase activity"/>
    <property type="evidence" value="ECO:0007669"/>
    <property type="project" value="UniProtKB-KW"/>
</dbReference>
<sequence>MRHLSISLILLFCVTGQTRGQVFDERYTDWPERTFISGTIVVAPSLDDPSLLQPVLPDPTADTSAALVTQGDVSPKWLAEVQSLFKEDQLSLHPLVPDTLQHVDILILCTRAPAADVTAQDVTKLHAKLQEFLDHNGTLVLVGPDCVSAGSQASGMKLIPDAILQLATDDPESDLQQLRTALSGQPRQFGISLSRQAVLILKGRKFRVVGDGSATFMVPGNGDWLPERIQILKQQTSRRQDPNEYLVDLTEWRREAIERTLEQFPPATPPTPHVENGTLVIVGGGGMPEGLMERFVELAGGYDNAKLVYIPCAEEPRVSPRQRTVEEWKKMGVQHATFLHTKDRHKANTDEEFLKPLTDATGIWFGGGRQWNMADSYYGTKAHRLMKQVLQRGGVIGGSSAGASIQARYLARATPILNFRIMAPGYERGGLGFIGGVAIDQHFSQRNRQADMSVLVQRYPQLLGIGIDESTALIVNKSVGDIVGDGQVYFYDHQKPTNGDNTDYEAFPVGSSYDLATRTVIVDATNKSE</sequence>
<protein>
    <submittedName>
        <fullName evidence="5">Cyanophycinase</fullName>
        <ecNumber evidence="5">3.4.15.6</ecNumber>
    </submittedName>
</protein>
<evidence type="ECO:0000256" key="1">
    <source>
        <dbReference type="ARBA" id="ARBA00006534"/>
    </source>
</evidence>
<organism evidence="5 6">
    <name type="scientific">Fuerstiella marisgermanici</name>
    <dbReference type="NCBI Taxonomy" id="1891926"/>
    <lineage>
        <taxon>Bacteria</taxon>
        <taxon>Pseudomonadati</taxon>
        <taxon>Planctomycetota</taxon>
        <taxon>Planctomycetia</taxon>
        <taxon>Planctomycetales</taxon>
        <taxon>Planctomycetaceae</taxon>
        <taxon>Fuerstiella</taxon>
    </lineage>
</organism>
<keyword evidence="5" id="KW-0121">Carboxypeptidase</keyword>
<dbReference type="RefSeq" id="WP_158520881.1">
    <property type="nucleotide sequence ID" value="NZ_CP017641.1"/>
</dbReference>
<evidence type="ECO:0000256" key="3">
    <source>
        <dbReference type="ARBA" id="ARBA00022801"/>
    </source>
</evidence>
<keyword evidence="3 5" id="KW-0378">Hydrolase</keyword>
<dbReference type="GO" id="GO:0006508">
    <property type="term" value="P:proteolysis"/>
    <property type="evidence" value="ECO:0007669"/>
    <property type="project" value="UniProtKB-KW"/>
</dbReference>
<dbReference type="PANTHER" id="PTHR36175">
    <property type="entry name" value="CYANOPHYCINASE"/>
    <property type="match status" value="1"/>
</dbReference>